<evidence type="ECO:0000256" key="3">
    <source>
        <dbReference type="ARBA" id="ARBA00023134"/>
    </source>
</evidence>
<dbReference type="GO" id="GO:0005525">
    <property type="term" value="F:GTP binding"/>
    <property type="evidence" value="ECO:0007669"/>
    <property type="project" value="UniProtKB-KW"/>
</dbReference>
<dbReference type="PANTHER" id="PTHR24070">
    <property type="entry name" value="RAS, DI-RAS, AND RHEB FAMILY MEMBERS OF SMALL GTPASE SUPERFAMILY"/>
    <property type="match status" value="1"/>
</dbReference>
<dbReference type="GO" id="GO:0003924">
    <property type="term" value="F:GTPase activity"/>
    <property type="evidence" value="ECO:0007669"/>
    <property type="project" value="InterPro"/>
</dbReference>
<dbReference type="SMART" id="SM00173">
    <property type="entry name" value="RAS"/>
    <property type="match status" value="1"/>
</dbReference>
<organism evidence="5">
    <name type="scientific">Entamoeba dispar (strain ATCC PRA-260 / SAW760)</name>
    <dbReference type="NCBI Taxonomy" id="370354"/>
    <lineage>
        <taxon>Eukaryota</taxon>
        <taxon>Amoebozoa</taxon>
        <taxon>Evosea</taxon>
        <taxon>Archamoebae</taxon>
        <taxon>Mastigamoebida</taxon>
        <taxon>Entamoebidae</taxon>
        <taxon>Entamoeba</taxon>
    </lineage>
</organism>
<evidence type="ECO:0000313" key="4">
    <source>
        <dbReference type="EMBL" id="EDR24697.1"/>
    </source>
</evidence>
<dbReference type="OMA" id="HEVRDFK"/>
<dbReference type="PROSITE" id="PS51421">
    <property type="entry name" value="RAS"/>
    <property type="match status" value="1"/>
</dbReference>
<dbReference type="VEuPathDB" id="AmoebaDB:EDI_234890"/>
<dbReference type="KEGG" id="edi:EDI_234890"/>
<sequence length="185" mass="20843">MPQTHHFKIVLLGSGSVGKSAIATRYVKNTFIGRYDPTIEETFSKTTEIDGTTVQLEIYDTAGTEQFRTLQDLYMKEGDGFILVFSLVSVATFNDLSSIYGHINEVKNSMEKKFVPIVIAGNKCDLDNRTVTTEQAQEFADKNGCHFMETSAKTQKNINEMFEYLTKQLIEHLPAKKPKNSCLIL</sequence>
<evidence type="ECO:0000313" key="5">
    <source>
        <dbReference type="Proteomes" id="UP000008076"/>
    </source>
</evidence>
<dbReference type="InterPro" id="IPR027417">
    <property type="entry name" value="P-loop_NTPase"/>
</dbReference>
<dbReference type="PROSITE" id="PS51419">
    <property type="entry name" value="RAB"/>
    <property type="match status" value="1"/>
</dbReference>
<dbReference type="CDD" id="cd00876">
    <property type="entry name" value="Ras"/>
    <property type="match status" value="1"/>
</dbReference>
<dbReference type="SMART" id="SM00174">
    <property type="entry name" value="RHO"/>
    <property type="match status" value="1"/>
</dbReference>
<dbReference type="SUPFAM" id="SSF52540">
    <property type="entry name" value="P-loop containing nucleoside triphosphate hydrolases"/>
    <property type="match status" value="1"/>
</dbReference>
<dbReference type="SMART" id="SM00175">
    <property type="entry name" value="RAB"/>
    <property type="match status" value="1"/>
</dbReference>
<dbReference type="GeneID" id="5884043"/>
<dbReference type="InterPro" id="IPR001806">
    <property type="entry name" value="Small_GTPase"/>
</dbReference>
<dbReference type="OrthoDB" id="5976022at2759"/>
<keyword evidence="2" id="KW-0547">Nucleotide-binding</keyword>
<reference evidence="5" key="1">
    <citation type="submission" date="2007-12" db="EMBL/GenBank/DDBJ databases">
        <title>Annotation of Entamoeba dispar SAW760.</title>
        <authorList>
            <person name="Lorenzi H."/>
            <person name="Inman J."/>
            <person name="Schobel S."/>
            <person name="Amedeo P."/>
            <person name="Caler E."/>
        </authorList>
    </citation>
    <scope>NUCLEOTIDE SEQUENCE [LARGE SCALE GENOMIC DNA]</scope>
    <source>
        <strain evidence="5">ATCC PRA-260 / SAW760</strain>
    </source>
</reference>
<accession>B0EL83</accession>
<dbReference type="EMBL" id="DS549815">
    <property type="protein sequence ID" value="EDR24697.1"/>
    <property type="molecule type" value="Genomic_DNA"/>
</dbReference>
<dbReference type="RefSeq" id="XP_001738932.1">
    <property type="nucleotide sequence ID" value="XM_001738880.1"/>
</dbReference>
<dbReference type="PROSITE" id="PS51420">
    <property type="entry name" value="RHO"/>
    <property type="match status" value="1"/>
</dbReference>
<comment type="similarity">
    <text evidence="1">Belongs to the small GTPase superfamily. Rho family.</text>
</comment>
<keyword evidence="3" id="KW-0342">GTP-binding</keyword>
<dbReference type="eggNOG" id="KOG0395">
    <property type="taxonomic scope" value="Eukaryota"/>
</dbReference>
<evidence type="ECO:0000256" key="2">
    <source>
        <dbReference type="ARBA" id="ARBA00022741"/>
    </source>
</evidence>
<dbReference type="InterPro" id="IPR020849">
    <property type="entry name" value="Small_GTPase_Ras-type"/>
</dbReference>
<dbReference type="GO" id="GO:0016020">
    <property type="term" value="C:membrane"/>
    <property type="evidence" value="ECO:0007669"/>
    <property type="project" value="InterPro"/>
</dbReference>
<dbReference type="FunFam" id="3.40.50.300:FF:002491">
    <property type="entry name" value="Ras family gtpase"/>
    <property type="match status" value="1"/>
</dbReference>
<gene>
    <name evidence="4" type="ORF">EDI_234890</name>
</gene>
<dbReference type="PRINTS" id="PR00449">
    <property type="entry name" value="RASTRNSFRMNG"/>
</dbReference>
<dbReference type="Pfam" id="PF00071">
    <property type="entry name" value="Ras"/>
    <property type="match status" value="1"/>
</dbReference>
<dbReference type="GO" id="GO:0007165">
    <property type="term" value="P:signal transduction"/>
    <property type="evidence" value="ECO:0007669"/>
    <property type="project" value="InterPro"/>
</dbReference>
<dbReference type="AlphaFoldDB" id="B0EL83"/>
<proteinExistence type="inferred from homology"/>
<dbReference type="NCBIfam" id="TIGR00231">
    <property type="entry name" value="small_GTP"/>
    <property type="match status" value="1"/>
</dbReference>
<name>B0EL83_ENTDS</name>
<dbReference type="Gene3D" id="3.40.50.300">
    <property type="entry name" value="P-loop containing nucleotide triphosphate hydrolases"/>
    <property type="match status" value="1"/>
</dbReference>
<keyword evidence="5" id="KW-1185">Reference proteome</keyword>
<dbReference type="InterPro" id="IPR005225">
    <property type="entry name" value="Small_GTP-bd"/>
</dbReference>
<evidence type="ECO:0000256" key="1">
    <source>
        <dbReference type="ARBA" id="ARBA00010142"/>
    </source>
</evidence>
<dbReference type="Proteomes" id="UP000008076">
    <property type="component" value="Unassembled WGS sequence"/>
</dbReference>
<protein>
    <submittedName>
        <fullName evidence="4">Uncharacterized protein</fullName>
    </submittedName>
</protein>